<accession>A0A4P8WL23</accession>
<feature type="transmembrane region" description="Helical" evidence="1">
    <location>
        <begin position="97"/>
        <end position="116"/>
    </location>
</feature>
<dbReference type="SUPFAM" id="SSF48317">
    <property type="entry name" value="Acid phosphatase/Vanadium-dependent haloperoxidase"/>
    <property type="match status" value="1"/>
</dbReference>
<evidence type="ECO:0000256" key="1">
    <source>
        <dbReference type="SAM" id="Phobius"/>
    </source>
</evidence>
<feature type="transmembrane region" description="Helical" evidence="1">
    <location>
        <begin position="122"/>
        <end position="140"/>
    </location>
</feature>
<dbReference type="Gene3D" id="1.20.144.10">
    <property type="entry name" value="Phosphatidic acid phosphatase type 2/haloperoxidase"/>
    <property type="match status" value="1"/>
</dbReference>
<dbReference type="PANTHER" id="PTHR14969">
    <property type="entry name" value="SPHINGOSINE-1-PHOSPHATE PHOSPHOHYDROLASE"/>
    <property type="match status" value="1"/>
</dbReference>
<feature type="domain" description="Phosphatidic acid phosphatase type 2/haloperoxidase" evidence="2">
    <location>
        <begin position="35"/>
        <end position="137"/>
    </location>
</feature>
<name>A0A4P8WL23_9EURY</name>
<evidence type="ECO:0000313" key="4">
    <source>
        <dbReference type="Proteomes" id="UP000302218"/>
    </source>
</evidence>
<evidence type="ECO:0000313" key="3">
    <source>
        <dbReference type="EMBL" id="QCS44267.1"/>
    </source>
</evidence>
<feature type="transmembrane region" description="Helical" evidence="1">
    <location>
        <begin position="35"/>
        <end position="54"/>
    </location>
</feature>
<keyword evidence="1" id="KW-1133">Transmembrane helix</keyword>
<dbReference type="KEGG" id="nvr:FEJ81_04695"/>
<protein>
    <submittedName>
        <fullName evidence="3">Phosphatase PAP2 family protein</fullName>
    </submittedName>
</protein>
<feature type="transmembrane region" description="Helical" evidence="1">
    <location>
        <begin position="6"/>
        <end position="28"/>
    </location>
</feature>
<proteinExistence type="predicted"/>
<dbReference type="AlphaFoldDB" id="A0A4P8WL23"/>
<feature type="transmembrane region" description="Helical" evidence="1">
    <location>
        <begin position="66"/>
        <end position="85"/>
    </location>
</feature>
<dbReference type="InterPro" id="IPR036938">
    <property type="entry name" value="PAP2/HPO_sf"/>
</dbReference>
<organism evidence="3 4">
    <name type="scientific">Natrinema versiforme</name>
    <dbReference type="NCBI Taxonomy" id="88724"/>
    <lineage>
        <taxon>Archaea</taxon>
        <taxon>Methanobacteriati</taxon>
        <taxon>Methanobacteriota</taxon>
        <taxon>Stenosarchaea group</taxon>
        <taxon>Halobacteria</taxon>
        <taxon>Halobacteriales</taxon>
        <taxon>Natrialbaceae</taxon>
        <taxon>Natrinema</taxon>
    </lineage>
</organism>
<evidence type="ECO:0000259" key="2">
    <source>
        <dbReference type="SMART" id="SM00014"/>
    </source>
</evidence>
<gene>
    <name evidence="3" type="ORF">FEJ81_04695</name>
</gene>
<dbReference type="Proteomes" id="UP000302218">
    <property type="component" value="Chromosome"/>
</dbReference>
<sequence length="172" mass="17414">MVVSVAAIVTHAGDYSVVIGVGLVAWAVGRGREPWPVVAVLAAIGLTTVLKSAIGLTRPPGAAIGGYGFPSGHALGATVAYGLAADRLEIGSRRARVAVATIVVGTVAASRVVIGVHYPIDVVAGLLLGLGVLVAVRRLWSADSSPTEATDIEVRQSILEAEGDQTEGGDSR</sequence>
<reference evidence="4" key="1">
    <citation type="submission" date="2019-05" db="EMBL/GenBank/DDBJ databases">
        <title>Genome sequence and methylation pattern of the halophilic Archaeon Natrinema versiforme BOL5-4.</title>
        <authorList>
            <person name="DasSarma P."/>
            <person name="Anton B.P."/>
            <person name="DasSarma S.L."/>
            <person name="Martinez F.L."/>
            <person name="Guzman D."/>
            <person name="Roberts R.J."/>
            <person name="DasSarma S."/>
        </authorList>
    </citation>
    <scope>NUCLEOTIDE SEQUENCE [LARGE SCALE GENOMIC DNA]</scope>
    <source>
        <strain evidence="4">BOL5-4</strain>
    </source>
</reference>
<keyword evidence="1" id="KW-0472">Membrane</keyword>
<dbReference type="PANTHER" id="PTHR14969:SF13">
    <property type="entry name" value="AT30094P"/>
    <property type="match status" value="1"/>
</dbReference>
<dbReference type="EMBL" id="CP040330">
    <property type="protein sequence ID" value="QCS44267.1"/>
    <property type="molecule type" value="Genomic_DNA"/>
</dbReference>
<dbReference type="InterPro" id="IPR000326">
    <property type="entry name" value="PAP2/HPO"/>
</dbReference>
<dbReference type="Pfam" id="PF01569">
    <property type="entry name" value="PAP2"/>
    <property type="match status" value="1"/>
</dbReference>
<dbReference type="SMART" id="SM00014">
    <property type="entry name" value="acidPPc"/>
    <property type="match status" value="1"/>
</dbReference>
<keyword evidence="1" id="KW-0812">Transmembrane</keyword>